<keyword evidence="6 15" id="KW-0645">Protease</keyword>
<dbReference type="InterPro" id="IPR053975">
    <property type="entry name" value="PFF1_C"/>
</dbReference>
<evidence type="ECO:0000256" key="8">
    <source>
        <dbReference type="ARBA" id="ARBA00022723"/>
    </source>
</evidence>
<keyword evidence="13 17" id="KW-0472">Membrane</keyword>
<feature type="transmembrane region" description="Helical" evidence="17">
    <location>
        <begin position="415"/>
        <end position="437"/>
    </location>
</feature>
<dbReference type="Proteomes" id="UP000094444">
    <property type="component" value="Unassembled WGS sequence"/>
</dbReference>
<feature type="transmembrane region" description="Helical" evidence="17">
    <location>
        <begin position="710"/>
        <end position="729"/>
    </location>
</feature>
<comment type="similarity">
    <text evidence="4 15">Belongs to the peptidase M28 family.</text>
</comment>
<dbReference type="FunCoup" id="A0A2P5I5Z4">
    <property type="interactions" value="3"/>
</dbReference>
<evidence type="ECO:0000256" key="5">
    <source>
        <dbReference type="ARBA" id="ARBA00022554"/>
    </source>
</evidence>
<dbReference type="OrthoDB" id="76293at2759"/>
<dbReference type="Pfam" id="PF04389">
    <property type="entry name" value="Peptidase_M28"/>
    <property type="match status" value="1"/>
</dbReference>
<dbReference type="GO" id="GO:0046872">
    <property type="term" value="F:metal ion binding"/>
    <property type="evidence" value="ECO:0007669"/>
    <property type="project" value="UniProtKB-KW"/>
</dbReference>
<feature type="transmembrane region" description="Helical" evidence="17">
    <location>
        <begin position="779"/>
        <end position="800"/>
    </location>
</feature>
<evidence type="ECO:0000256" key="12">
    <source>
        <dbReference type="ARBA" id="ARBA00023049"/>
    </source>
</evidence>
<evidence type="ECO:0000256" key="13">
    <source>
        <dbReference type="ARBA" id="ARBA00023136"/>
    </source>
</evidence>
<dbReference type="Gene3D" id="3.40.630.10">
    <property type="entry name" value="Zn peptidases"/>
    <property type="match status" value="1"/>
</dbReference>
<dbReference type="InterPro" id="IPR007484">
    <property type="entry name" value="Peptidase_M28"/>
</dbReference>
<evidence type="ECO:0000256" key="2">
    <source>
        <dbReference type="ARBA" id="ARBA00003273"/>
    </source>
</evidence>
<evidence type="ECO:0000256" key="17">
    <source>
        <dbReference type="SAM" id="Phobius"/>
    </source>
</evidence>
<evidence type="ECO:0000256" key="4">
    <source>
        <dbReference type="ARBA" id="ARBA00010918"/>
    </source>
</evidence>
<keyword evidence="12" id="KW-0482">Metalloprotease</keyword>
<dbReference type="PANTHER" id="PTHR12147">
    <property type="entry name" value="METALLOPEPTIDASE M28 FAMILY MEMBER"/>
    <property type="match status" value="1"/>
</dbReference>
<organism evidence="21 22">
    <name type="scientific">Diaporthe helianthi</name>
    <dbReference type="NCBI Taxonomy" id="158607"/>
    <lineage>
        <taxon>Eukaryota</taxon>
        <taxon>Fungi</taxon>
        <taxon>Dikarya</taxon>
        <taxon>Ascomycota</taxon>
        <taxon>Pezizomycotina</taxon>
        <taxon>Sordariomycetes</taxon>
        <taxon>Sordariomycetidae</taxon>
        <taxon>Diaporthales</taxon>
        <taxon>Diaporthaceae</taxon>
        <taxon>Diaporthe</taxon>
    </lineage>
</organism>
<evidence type="ECO:0000259" key="18">
    <source>
        <dbReference type="Pfam" id="PF04389"/>
    </source>
</evidence>
<evidence type="ECO:0000313" key="22">
    <source>
        <dbReference type="Proteomes" id="UP000094444"/>
    </source>
</evidence>
<evidence type="ECO:0000256" key="11">
    <source>
        <dbReference type="ARBA" id="ARBA00022989"/>
    </source>
</evidence>
<keyword evidence="8 15" id="KW-0479">Metal-binding</keyword>
<dbReference type="STRING" id="158607.A0A2P5I5Z4"/>
<feature type="transmembrane region" description="Helical" evidence="17">
    <location>
        <begin position="474"/>
        <end position="496"/>
    </location>
</feature>
<dbReference type="InterPro" id="IPR048024">
    <property type="entry name" value="Fxna-like_M28_dom"/>
</dbReference>
<evidence type="ECO:0000256" key="7">
    <source>
        <dbReference type="ARBA" id="ARBA00022692"/>
    </source>
</evidence>
<dbReference type="GO" id="GO:0008235">
    <property type="term" value="F:metalloexopeptidase activity"/>
    <property type="evidence" value="ECO:0007669"/>
    <property type="project" value="InterPro"/>
</dbReference>
<dbReference type="CDD" id="cd03875">
    <property type="entry name" value="M28_Fxna_like"/>
    <property type="match status" value="1"/>
</dbReference>
<feature type="transmembrane region" description="Helical" evidence="17">
    <location>
        <begin position="541"/>
        <end position="560"/>
    </location>
</feature>
<dbReference type="InParanoid" id="A0A2P5I5Z4"/>
<dbReference type="GO" id="GO:0005774">
    <property type="term" value="C:vacuolar membrane"/>
    <property type="evidence" value="ECO:0007669"/>
    <property type="project" value="UniProtKB-SubCell"/>
</dbReference>
<evidence type="ECO:0000256" key="14">
    <source>
        <dbReference type="ARBA" id="ARBA00023180"/>
    </source>
</evidence>
<evidence type="ECO:0000259" key="20">
    <source>
        <dbReference type="Pfam" id="PF22251"/>
    </source>
</evidence>
<dbReference type="EMBL" id="MAVT02000230">
    <property type="protein sequence ID" value="POS77910.1"/>
    <property type="molecule type" value="Genomic_DNA"/>
</dbReference>
<dbReference type="FunFam" id="3.40.630.10:FF:000057">
    <property type="entry name" value="Vacuolar membrane protease"/>
    <property type="match status" value="1"/>
</dbReference>
<feature type="transmembrane region" description="Helical" evidence="17">
    <location>
        <begin position="749"/>
        <end position="767"/>
    </location>
</feature>
<dbReference type="AlphaFoldDB" id="A0A2P5I5Z4"/>
<evidence type="ECO:0000256" key="3">
    <source>
        <dbReference type="ARBA" id="ARBA00004128"/>
    </source>
</evidence>
<gene>
    <name evidence="21" type="ORF">DHEL01_v203702</name>
</gene>
<evidence type="ECO:0000256" key="10">
    <source>
        <dbReference type="ARBA" id="ARBA00022833"/>
    </source>
</evidence>
<keyword evidence="11 17" id="KW-1133">Transmembrane helix</keyword>
<feature type="region of interest" description="Disordered" evidence="16">
    <location>
        <begin position="623"/>
        <end position="667"/>
    </location>
</feature>
<comment type="subcellular location">
    <subcellularLocation>
        <location evidence="3">Vacuole membrane</location>
        <topology evidence="3">Multi-pass membrane protein</topology>
    </subcellularLocation>
</comment>
<keyword evidence="22" id="KW-1185">Reference proteome</keyword>
<evidence type="ECO:0000259" key="19">
    <source>
        <dbReference type="Pfam" id="PF22250"/>
    </source>
</evidence>
<keyword evidence="7 17" id="KW-0812">Transmembrane</keyword>
<dbReference type="Pfam" id="PF22250">
    <property type="entry name" value="PFF1_C"/>
    <property type="match status" value="1"/>
</dbReference>
<keyword evidence="14" id="KW-0325">Glycoprotein</keyword>
<keyword evidence="9 15" id="KW-0378">Hydrolase</keyword>
<dbReference type="GO" id="GO:0006508">
    <property type="term" value="P:proteolysis"/>
    <property type="evidence" value="ECO:0007669"/>
    <property type="project" value="UniProtKB-KW"/>
</dbReference>
<comment type="function">
    <text evidence="2">May be involved in vacuolar sorting and osmoregulation.</text>
</comment>
<feature type="domain" description="Vacuolar membrane protease transmembrane" evidence="20">
    <location>
        <begin position="475"/>
        <end position="777"/>
    </location>
</feature>
<evidence type="ECO:0000256" key="15">
    <source>
        <dbReference type="RuleBase" id="RU361240"/>
    </source>
</evidence>
<sequence>MNPFAFRPAQVTIWTTIVYLALLIPIIVLNETVPQPPSNPSPYAGINLTESWHDLASLTQGYHPYNSHKNDEVRNWLLLRIQQILDGNEVDWVTEETIGKRPSNYSIRSLKLSESRPQESNHNVTVFNDLMSNVTLRFGALPGSRAPAEGQPGNAAYFEGTNVIVYIRGSLDEEGEWWKRKRNHLKLPIGKGGVLVNAHYDSVSTGFGATDDGVGVVTILQLIKHFTTPGHQPKHGIIALLNNGEEDFLYGSVAFGNSPLLPFVHTFLNLEGAGAGGRATLFRASDRDVMGAYAKSPNPFSTVISSDSFSLGAIKSQTDYVIFNGVYGQRGLDVAFYKPRARYHTKEDDARHTSRASLWHMLSSSIATMQGLTDRTFSGEVAEDTSSVVPNGKGSKAVWFDLFGKGFALFNLRAMFAWSLALLIATPLILILLTYFLEKKAKYYFFSNRVNIYEQPSPDSGDYERVKIGGLRGIFRFPLAISVAGALLFGAAFLVRKFNPYIVHSSPYSVWAMFVSLGYFAFWCIMRGAHVARPSALHRGYVNIWLFALVWAVLVVVTAFEDRFDIAAGYPFVFLQSALFLTAVTSLLELFALPNMKTYGQQLRDENENETYDHLEQVPSSDAIIAPGPDEADSMASDQAADRESGREEPDASTPLLGRSGRGEDSQRTFATGYRRSIAAMTDSATKKTSPEITGAFGGEQSWSKSLPSWTWLIQFLILGPFFIILTAQNGLLLVDATRQTGIEGSAAVFPYLLVAFFTILLVLPLMPFIHRLTYHIPLVLLCVFIATLIYNLVAFPFSADNKYKAFWQQTFDLDTGESTVRLGGVEEYLRLIISDLPSASGKDVTCRKSAVRADVSECLYDGKDIAPNVANTLPDGVPPQLGYAKLVELDVSRTGPGQARFTINAKNTKSCFLKFARPIKNFVVAGGTDWDNRFGAVPEGGIVLINLWRRDWNKTWEVDVEWDETAPETHQTHHGDGNKEVFIAAPDELKRSTAPGLDGNITCNWSDLNTPGAIPALDEAIQYAPSWAIMTKFAAGLVEGSKSFKV</sequence>
<comment type="cofactor">
    <cofactor evidence="1">
        <name>Zn(2+)</name>
        <dbReference type="ChEBI" id="CHEBI:29105"/>
    </cofactor>
</comment>
<keyword evidence="5" id="KW-0926">Vacuole</keyword>
<feature type="domain" description="Peptidase M28" evidence="18">
    <location>
        <begin position="193"/>
        <end position="364"/>
    </location>
</feature>
<dbReference type="Pfam" id="PF22251">
    <property type="entry name" value="PFF1_TM"/>
    <property type="match status" value="1"/>
</dbReference>
<feature type="transmembrane region" description="Helical" evidence="17">
    <location>
        <begin position="508"/>
        <end position="529"/>
    </location>
</feature>
<accession>A0A2P5I5Z4</accession>
<dbReference type="InterPro" id="IPR045175">
    <property type="entry name" value="M28_fam"/>
</dbReference>
<keyword evidence="10 15" id="KW-0862">Zinc</keyword>
<feature type="domain" description="Vacuolar membrane protease C-terminal" evidence="19">
    <location>
        <begin position="805"/>
        <end position="1040"/>
    </location>
</feature>
<evidence type="ECO:0000313" key="21">
    <source>
        <dbReference type="EMBL" id="POS77910.1"/>
    </source>
</evidence>
<evidence type="ECO:0000256" key="6">
    <source>
        <dbReference type="ARBA" id="ARBA00022670"/>
    </source>
</evidence>
<dbReference type="PANTHER" id="PTHR12147:SF58">
    <property type="entry name" value="VACUOLAR MEMBRANE PROTEASE"/>
    <property type="match status" value="1"/>
</dbReference>
<dbReference type="InterPro" id="IPR053976">
    <property type="entry name" value="PFF1_TM"/>
</dbReference>
<evidence type="ECO:0000256" key="16">
    <source>
        <dbReference type="SAM" id="MobiDB-lite"/>
    </source>
</evidence>
<feature type="compositionally biased region" description="Basic and acidic residues" evidence="16">
    <location>
        <begin position="640"/>
        <end position="650"/>
    </location>
</feature>
<comment type="caution">
    <text evidence="21">The sequence shown here is derived from an EMBL/GenBank/DDBJ whole genome shotgun (WGS) entry which is preliminary data.</text>
</comment>
<name>A0A2P5I5Z4_DIAHE</name>
<feature type="transmembrane region" description="Helical" evidence="17">
    <location>
        <begin position="572"/>
        <end position="593"/>
    </location>
</feature>
<dbReference type="EC" id="3.4.-.-" evidence="15"/>
<dbReference type="SUPFAM" id="SSF53187">
    <property type="entry name" value="Zn-dependent exopeptidases"/>
    <property type="match status" value="1"/>
</dbReference>
<protein>
    <recommendedName>
        <fullName evidence="15">Peptide hydrolase</fullName>
        <ecNumber evidence="15">3.4.-.-</ecNumber>
    </recommendedName>
</protein>
<evidence type="ECO:0000256" key="9">
    <source>
        <dbReference type="ARBA" id="ARBA00022801"/>
    </source>
</evidence>
<reference evidence="21" key="1">
    <citation type="submission" date="2017-09" db="EMBL/GenBank/DDBJ databases">
        <title>Polyketide synthases of a Diaporthe helianthi virulent isolate.</title>
        <authorList>
            <person name="Baroncelli R."/>
        </authorList>
    </citation>
    <scope>NUCLEOTIDE SEQUENCE [LARGE SCALE GENOMIC DNA]</scope>
    <source>
        <strain evidence="21">7/96</strain>
    </source>
</reference>
<evidence type="ECO:0000256" key="1">
    <source>
        <dbReference type="ARBA" id="ARBA00001947"/>
    </source>
</evidence>
<proteinExistence type="inferred from homology"/>